<evidence type="ECO:0000313" key="2">
    <source>
        <dbReference type="EMBL" id="GFY10792.1"/>
    </source>
</evidence>
<accession>A0A8X6VA86</accession>
<reference evidence="2" key="1">
    <citation type="submission" date="2020-08" db="EMBL/GenBank/DDBJ databases">
        <title>Multicomponent nature underlies the extraordinary mechanical properties of spider dragline silk.</title>
        <authorList>
            <person name="Kono N."/>
            <person name="Nakamura H."/>
            <person name="Mori M."/>
            <person name="Yoshida Y."/>
            <person name="Ohtoshi R."/>
            <person name="Malay A.D."/>
            <person name="Moran D.A.P."/>
            <person name="Tomita M."/>
            <person name="Numata K."/>
            <person name="Arakawa K."/>
        </authorList>
    </citation>
    <scope>NUCLEOTIDE SEQUENCE</scope>
</reference>
<organism evidence="2 3">
    <name type="scientific">Trichonephila clavipes</name>
    <name type="common">Golden silk orbweaver</name>
    <name type="synonym">Nephila clavipes</name>
    <dbReference type="NCBI Taxonomy" id="2585209"/>
    <lineage>
        <taxon>Eukaryota</taxon>
        <taxon>Metazoa</taxon>
        <taxon>Ecdysozoa</taxon>
        <taxon>Arthropoda</taxon>
        <taxon>Chelicerata</taxon>
        <taxon>Arachnida</taxon>
        <taxon>Araneae</taxon>
        <taxon>Araneomorphae</taxon>
        <taxon>Entelegynae</taxon>
        <taxon>Araneoidea</taxon>
        <taxon>Nephilidae</taxon>
        <taxon>Trichonephila</taxon>
    </lineage>
</organism>
<evidence type="ECO:0000313" key="3">
    <source>
        <dbReference type="Proteomes" id="UP000887159"/>
    </source>
</evidence>
<proteinExistence type="predicted"/>
<feature type="region of interest" description="Disordered" evidence="1">
    <location>
        <begin position="102"/>
        <end position="138"/>
    </location>
</feature>
<name>A0A8X6VA86_TRICX</name>
<dbReference type="EMBL" id="BMAU01021301">
    <property type="protein sequence ID" value="GFY10792.1"/>
    <property type="molecule type" value="Genomic_DNA"/>
</dbReference>
<protein>
    <submittedName>
        <fullName evidence="2">Uncharacterized protein</fullName>
    </submittedName>
</protein>
<sequence length="161" mass="18412">MVSPAVQGQVRHPSIVPEFLRSTSCGMTSAHGHGAIVYCLNSGSEDRQTGRHNMLCEGDTRNRWRDGQVCPDVGQGTMAPWARRLECVLACYAQIGLGRREKGGTKKVGRERTEGEGRGDGRRRERRRQRRRKERQRGARLVWRKGLSLGLEWKNEESRWR</sequence>
<dbReference type="Proteomes" id="UP000887159">
    <property type="component" value="Unassembled WGS sequence"/>
</dbReference>
<comment type="caution">
    <text evidence="2">The sequence shown here is derived from an EMBL/GenBank/DDBJ whole genome shotgun (WGS) entry which is preliminary data.</text>
</comment>
<dbReference type="AlphaFoldDB" id="A0A8X6VA86"/>
<evidence type="ECO:0000256" key="1">
    <source>
        <dbReference type="SAM" id="MobiDB-lite"/>
    </source>
</evidence>
<gene>
    <name evidence="2" type="ORF">TNCV_1123151</name>
</gene>
<feature type="compositionally biased region" description="Basic and acidic residues" evidence="1">
    <location>
        <begin position="102"/>
        <end position="123"/>
    </location>
</feature>
<keyword evidence="3" id="KW-1185">Reference proteome</keyword>
<feature type="compositionally biased region" description="Basic residues" evidence="1">
    <location>
        <begin position="124"/>
        <end position="135"/>
    </location>
</feature>